<dbReference type="Gene3D" id="2.40.50.140">
    <property type="entry name" value="Nucleic acid-binding proteins"/>
    <property type="match status" value="1"/>
</dbReference>
<proteinExistence type="predicted"/>
<dbReference type="Proteomes" id="UP001604277">
    <property type="component" value="Unassembled WGS sequence"/>
</dbReference>
<protein>
    <submittedName>
        <fullName evidence="1">Replication protein A 70 kDa DNA-binding subunit B-like</fullName>
    </submittedName>
</protein>
<comment type="caution">
    <text evidence="1">The sequence shown here is derived from an EMBL/GenBank/DDBJ whole genome shotgun (WGS) entry which is preliminary data.</text>
</comment>
<reference evidence="2" key="1">
    <citation type="submission" date="2024-07" db="EMBL/GenBank/DDBJ databases">
        <title>Two chromosome-level genome assemblies of Korean endemic species Abeliophyllum distichum and Forsythia ovata (Oleaceae).</title>
        <authorList>
            <person name="Jang H."/>
        </authorList>
    </citation>
    <scope>NUCLEOTIDE SEQUENCE [LARGE SCALE GENOMIC DNA]</scope>
</reference>
<evidence type="ECO:0000313" key="2">
    <source>
        <dbReference type="Proteomes" id="UP001604277"/>
    </source>
</evidence>
<sequence length="251" mass="28122">MENISDIVAIVIDVLPKKVVHTKYQSESCIQELVLMNEKIETTVLTTWDDFVVNQCTAISAMLTTSPFILATNLRVSSFNGLGLCTKSNTSIYINPPFNQLTFLHSWVDDNMDILETIISSKAYLTSRSKSISHPPAEMIVFIENVPRLLTEDNEDILNHIRTSTTEEHILYVKAVNNSRRYTSLKYDVIFMLNPMLDTGTCSNPIDKIASSVMCKINNTDSAGINRKAGEQIDLTVLSLEDSHTSQQAKK</sequence>
<organism evidence="1 2">
    <name type="scientific">Forsythia ovata</name>
    <dbReference type="NCBI Taxonomy" id="205694"/>
    <lineage>
        <taxon>Eukaryota</taxon>
        <taxon>Viridiplantae</taxon>
        <taxon>Streptophyta</taxon>
        <taxon>Embryophyta</taxon>
        <taxon>Tracheophyta</taxon>
        <taxon>Spermatophyta</taxon>
        <taxon>Magnoliopsida</taxon>
        <taxon>eudicotyledons</taxon>
        <taxon>Gunneridae</taxon>
        <taxon>Pentapetalae</taxon>
        <taxon>asterids</taxon>
        <taxon>lamiids</taxon>
        <taxon>Lamiales</taxon>
        <taxon>Oleaceae</taxon>
        <taxon>Forsythieae</taxon>
        <taxon>Forsythia</taxon>
    </lineage>
</organism>
<dbReference type="EMBL" id="JBFOLJ010000011">
    <property type="protein sequence ID" value="KAL2494093.1"/>
    <property type="molecule type" value="Genomic_DNA"/>
</dbReference>
<accession>A0ABD1S2E7</accession>
<name>A0ABD1S2E7_9LAMI</name>
<dbReference type="SUPFAM" id="SSF50249">
    <property type="entry name" value="Nucleic acid-binding proteins"/>
    <property type="match status" value="1"/>
</dbReference>
<dbReference type="AlphaFoldDB" id="A0ABD1S2E7"/>
<evidence type="ECO:0000313" key="1">
    <source>
        <dbReference type="EMBL" id="KAL2494093.1"/>
    </source>
</evidence>
<keyword evidence="2" id="KW-1185">Reference proteome</keyword>
<gene>
    <name evidence="1" type="ORF">Fot_37850</name>
</gene>
<dbReference type="InterPro" id="IPR012340">
    <property type="entry name" value="NA-bd_OB-fold"/>
</dbReference>